<feature type="chain" id="PRO_5040355308" evidence="1">
    <location>
        <begin position="20"/>
        <end position="161"/>
    </location>
</feature>
<comment type="caution">
    <text evidence="2">The sequence shown here is derived from an EMBL/GenBank/DDBJ whole genome shotgun (WGS) entry which is preliminary data.</text>
</comment>
<proteinExistence type="predicted"/>
<feature type="signal peptide" evidence="1">
    <location>
        <begin position="1"/>
        <end position="19"/>
    </location>
</feature>
<dbReference type="AlphaFoldDB" id="A0A9P1E7N4"/>
<keyword evidence="1" id="KW-0732">Signal</keyword>
<name>A0A9P1E7N4_CUSEU</name>
<keyword evidence="3" id="KW-1185">Reference proteome</keyword>
<evidence type="ECO:0000313" key="3">
    <source>
        <dbReference type="Proteomes" id="UP001152484"/>
    </source>
</evidence>
<dbReference type="Proteomes" id="UP001152484">
    <property type="component" value="Unassembled WGS sequence"/>
</dbReference>
<gene>
    <name evidence="2" type="ORF">CEURO_LOCUS9711</name>
</gene>
<evidence type="ECO:0000313" key="2">
    <source>
        <dbReference type="EMBL" id="CAH9086641.1"/>
    </source>
</evidence>
<organism evidence="2 3">
    <name type="scientific">Cuscuta europaea</name>
    <name type="common">European dodder</name>
    <dbReference type="NCBI Taxonomy" id="41803"/>
    <lineage>
        <taxon>Eukaryota</taxon>
        <taxon>Viridiplantae</taxon>
        <taxon>Streptophyta</taxon>
        <taxon>Embryophyta</taxon>
        <taxon>Tracheophyta</taxon>
        <taxon>Spermatophyta</taxon>
        <taxon>Magnoliopsida</taxon>
        <taxon>eudicotyledons</taxon>
        <taxon>Gunneridae</taxon>
        <taxon>Pentapetalae</taxon>
        <taxon>asterids</taxon>
        <taxon>lamiids</taxon>
        <taxon>Solanales</taxon>
        <taxon>Convolvulaceae</taxon>
        <taxon>Cuscuteae</taxon>
        <taxon>Cuscuta</taxon>
        <taxon>Cuscuta subgen. Cuscuta</taxon>
    </lineage>
</organism>
<evidence type="ECO:0000256" key="1">
    <source>
        <dbReference type="SAM" id="SignalP"/>
    </source>
</evidence>
<reference evidence="2" key="1">
    <citation type="submission" date="2022-07" db="EMBL/GenBank/DDBJ databases">
        <authorList>
            <person name="Macas J."/>
            <person name="Novak P."/>
            <person name="Neumann P."/>
        </authorList>
    </citation>
    <scope>NUCLEOTIDE SEQUENCE</scope>
</reference>
<accession>A0A9P1E7N4</accession>
<dbReference type="EMBL" id="CAMAPE010000019">
    <property type="protein sequence ID" value="CAH9086641.1"/>
    <property type="molecule type" value="Genomic_DNA"/>
</dbReference>
<protein>
    <submittedName>
        <fullName evidence="2">Uncharacterized protein</fullName>
    </submittedName>
</protein>
<sequence>MKLVFRNLFLLVLLTLSVGEIKREHMYVNGEAAVGAPPPVAPGPPSPPQDSSCFKKKMPSVNVGCNPGNPEGCATACSNTQSAWKALCEPDQSTTPNGQYAGNLACHCAESCQCGSSPDCTNPVNIPANATTPGSGSISISTQAPTLLLLLTYIINIPLLY</sequence>